<keyword evidence="1" id="KW-0472">Membrane</keyword>
<evidence type="ECO:0000313" key="2">
    <source>
        <dbReference type="EMBL" id="ACG79092.1"/>
    </source>
</evidence>
<dbReference type="KEGG" id="pzu:PHZ_c2683"/>
<keyword evidence="1" id="KW-1133">Transmembrane helix</keyword>
<evidence type="ECO:0000256" key="1">
    <source>
        <dbReference type="SAM" id="Phobius"/>
    </source>
</evidence>
<organism evidence="2 3">
    <name type="scientific">Phenylobacterium zucineum (strain HLK1)</name>
    <dbReference type="NCBI Taxonomy" id="450851"/>
    <lineage>
        <taxon>Bacteria</taxon>
        <taxon>Pseudomonadati</taxon>
        <taxon>Pseudomonadota</taxon>
        <taxon>Alphaproteobacteria</taxon>
        <taxon>Caulobacterales</taxon>
        <taxon>Caulobacteraceae</taxon>
        <taxon>Phenylobacterium</taxon>
    </lineage>
</organism>
<reference evidence="2 3" key="1">
    <citation type="journal article" date="2008" name="BMC Genomics">
        <title>Complete genome of Phenylobacterium zucineum - a novel facultative intracellular bacterium isolated from human erythroleukemia cell line K562.</title>
        <authorList>
            <person name="Luo Y."/>
            <person name="Xu X."/>
            <person name="Ding Z."/>
            <person name="Liu Z."/>
            <person name="Zhang B."/>
            <person name="Yan Z."/>
            <person name="Sun J."/>
            <person name="Hu S."/>
            <person name="Hu X."/>
        </authorList>
    </citation>
    <scope>NUCLEOTIDE SEQUENCE [LARGE SCALE GENOMIC DNA]</scope>
    <source>
        <strain evidence="2 3">HLK1</strain>
    </source>
</reference>
<dbReference type="EMBL" id="CP000747">
    <property type="protein sequence ID" value="ACG79092.1"/>
    <property type="molecule type" value="Genomic_DNA"/>
</dbReference>
<dbReference type="AlphaFoldDB" id="B4RHQ1"/>
<dbReference type="STRING" id="450851.PHZ_c2683"/>
<protein>
    <submittedName>
        <fullName evidence="2">Uncharacterized protein</fullName>
    </submittedName>
</protein>
<gene>
    <name evidence="2" type="ordered locus">PHZ_c2683</name>
</gene>
<accession>B4RHQ1</accession>
<sequence>MTPDHFRNLAEVYGGELSRWPVDERPAAERLLAAEPALAAVLAEASALDDLLAAVPAPSASAALAERIAASAPAPRRPRLSWAWPAGLGAGLAAACAAGLLAGVHMAERASEAEALLIAVSQDYSPYLEDDA</sequence>
<dbReference type="HOGENOM" id="CLU_127117_1_1_5"/>
<dbReference type="Proteomes" id="UP000001868">
    <property type="component" value="Chromosome"/>
</dbReference>
<proteinExistence type="predicted"/>
<feature type="transmembrane region" description="Helical" evidence="1">
    <location>
        <begin position="82"/>
        <end position="104"/>
    </location>
</feature>
<name>B4RHQ1_PHEZH</name>
<keyword evidence="3" id="KW-1185">Reference proteome</keyword>
<keyword evidence="1" id="KW-0812">Transmembrane</keyword>
<evidence type="ECO:0000313" key="3">
    <source>
        <dbReference type="Proteomes" id="UP000001868"/>
    </source>
</evidence>
<dbReference type="eggNOG" id="ENOG50339UJ">
    <property type="taxonomic scope" value="Bacteria"/>
</dbReference>
<dbReference type="RefSeq" id="WP_012523230.1">
    <property type="nucleotide sequence ID" value="NC_011144.1"/>
</dbReference>